<organism evidence="2 3">
    <name type="scientific">Nocardiopsis aegyptia</name>
    <dbReference type="NCBI Taxonomy" id="220378"/>
    <lineage>
        <taxon>Bacteria</taxon>
        <taxon>Bacillati</taxon>
        <taxon>Actinomycetota</taxon>
        <taxon>Actinomycetes</taxon>
        <taxon>Streptosporangiales</taxon>
        <taxon>Nocardiopsidaceae</taxon>
        <taxon>Nocardiopsis</taxon>
    </lineage>
</organism>
<accession>A0A7Z0ES05</accession>
<dbReference type="Proteomes" id="UP000572051">
    <property type="component" value="Unassembled WGS sequence"/>
</dbReference>
<protein>
    <recommendedName>
        <fullName evidence="1">DUF397 domain-containing protein</fullName>
    </recommendedName>
</protein>
<dbReference type="AlphaFoldDB" id="A0A7Z0ES05"/>
<name>A0A7Z0ES05_9ACTN</name>
<dbReference type="EMBL" id="JACCFS010000001">
    <property type="protein sequence ID" value="NYJ37220.1"/>
    <property type="molecule type" value="Genomic_DNA"/>
</dbReference>
<dbReference type="InterPro" id="IPR007278">
    <property type="entry name" value="DUF397"/>
</dbReference>
<evidence type="ECO:0000313" key="3">
    <source>
        <dbReference type="Proteomes" id="UP000572051"/>
    </source>
</evidence>
<keyword evidence="3" id="KW-1185">Reference proteome</keyword>
<proteinExistence type="predicted"/>
<evidence type="ECO:0000259" key="1">
    <source>
        <dbReference type="Pfam" id="PF04149"/>
    </source>
</evidence>
<sequence>MAEGRNVLVRDTQNRRLGHLTFENAEWTGLLTALKASAR</sequence>
<reference evidence="2 3" key="1">
    <citation type="submission" date="2020-07" db="EMBL/GenBank/DDBJ databases">
        <title>Sequencing the genomes of 1000 actinobacteria strains.</title>
        <authorList>
            <person name="Klenk H.-P."/>
        </authorList>
    </citation>
    <scope>NUCLEOTIDE SEQUENCE [LARGE SCALE GENOMIC DNA]</scope>
    <source>
        <strain evidence="2 3">DSM 44442</strain>
    </source>
</reference>
<evidence type="ECO:0000313" key="2">
    <source>
        <dbReference type="EMBL" id="NYJ37220.1"/>
    </source>
</evidence>
<comment type="caution">
    <text evidence="2">The sequence shown here is derived from an EMBL/GenBank/DDBJ whole genome shotgun (WGS) entry which is preliminary data.</text>
</comment>
<gene>
    <name evidence="2" type="ORF">HNR10_005101</name>
</gene>
<feature type="domain" description="DUF397" evidence="1">
    <location>
        <begin position="7"/>
        <end position="35"/>
    </location>
</feature>
<dbReference type="Pfam" id="PF04149">
    <property type="entry name" value="DUF397"/>
    <property type="match status" value="1"/>
</dbReference>